<feature type="non-terminal residue" evidence="1">
    <location>
        <position position="1"/>
    </location>
</feature>
<organism evidence="1 2">
    <name type="scientific">Pisolithus microcarpus 441</name>
    <dbReference type="NCBI Taxonomy" id="765257"/>
    <lineage>
        <taxon>Eukaryota</taxon>
        <taxon>Fungi</taxon>
        <taxon>Dikarya</taxon>
        <taxon>Basidiomycota</taxon>
        <taxon>Agaricomycotina</taxon>
        <taxon>Agaricomycetes</taxon>
        <taxon>Agaricomycetidae</taxon>
        <taxon>Boletales</taxon>
        <taxon>Sclerodermatineae</taxon>
        <taxon>Pisolithaceae</taxon>
        <taxon>Pisolithus</taxon>
    </lineage>
</organism>
<reference evidence="2" key="2">
    <citation type="submission" date="2015-01" db="EMBL/GenBank/DDBJ databases">
        <title>Evolutionary Origins and Diversification of the Mycorrhizal Mutualists.</title>
        <authorList>
            <consortium name="DOE Joint Genome Institute"/>
            <consortium name="Mycorrhizal Genomics Consortium"/>
            <person name="Kohler A."/>
            <person name="Kuo A."/>
            <person name="Nagy L.G."/>
            <person name="Floudas D."/>
            <person name="Copeland A."/>
            <person name="Barry K.W."/>
            <person name="Cichocki N."/>
            <person name="Veneault-Fourrey C."/>
            <person name="LaButti K."/>
            <person name="Lindquist E.A."/>
            <person name="Lipzen A."/>
            <person name="Lundell T."/>
            <person name="Morin E."/>
            <person name="Murat C."/>
            <person name="Riley R."/>
            <person name="Ohm R."/>
            <person name="Sun H."/>
            <person name="Tunlid A."/>
            <person name="Henrissat B."/>
            <person name="Grigoriev I.V."/>
            <person name="Hibbett D.S."/>
            <person name="Martin F."/>
        </authorList>
    </citation>
    <scope>NUCLEOTIDE SEQUENCE [LARGE SCALE GENOMIC DNA]</scope>
    <source>
        <strain evidence="2">441</strain>
    </source>
</reference>
<dbReference type="OrthoDB" id="2707551at2759"/>
<name>A0A0C9YY34_9AGAM</name>
<reference evidence="1 2" key="1">
    <citation type="submission" date="2014-04" db="EMBL/GenBank/DDBJ databases">
        <authorList>
            <consortium name="DOE Joint Genome Institute"/>
            <person name="Kuo A."/>
            <person name="Kohler A."/>
            <person name="Costa M.D."/>
            <person name="Nagy L.G."/>
            <person name="Floudas D."/>
            <person name="Copeland A."/>
            <person name="Barry K.W."/>
            <person name="Cichocki N."/>
            <person name="Veneault-Fourrey C."/>
            <person name="LaButti K."/>
            <person name="Lindquist E.A."/>
            <person name="Lipzen A."/>
            <person name="Lundell T."/>
            <person name="Morin E."/>
            <person name="Murat C."/>
            <person name="Sun H."/>
            <person name="Tunlid A."/>
            <person name="Henrissat B."/>
            <person name="Grigoriev I.V."/>
            <person name="Hibbett D.S."/>
            <person name="Martin F."/>
            <person name="Nordberg H.P."/>
            <person name="Cantor M.N."/>
            <person name="Hua S.X."/>
        </authorList>
    </citation>
    <scope>NUCLEOTIDE SEQUENCE [LARGE SCALE GENOMIC DNA]</scope>
    <source>
        <strain evidence="1 2">441</strain>
    </source>
</reference>
<dbReference type="EMBL" id="KN833908">
    <property type="protein sequence ID" value="KIK15062.1"/>
    <property type="molecule type" value="Genomic_DNA"/>
</dbReference>
<sequence>LFSGYSLREISANSGVHGITMSRVCFQHHQSLKRLLKFIPALFPPPMPEGSWH</sequence>
<dbReference type="AlphaFoldDB" id="A0A0C9YY34"/>
<accession>A0A0C9YY34</accession>
<evidence type="ECO:0000313" key="2">
    <source>
        <dbReference type="Proteomes" id="UP000054018"/>
    </source>
</evidence>
<dbReference type="Proteomes" id="UP000054018">
    <property type="component" value="Unassembled WGS sequence"/>
</dbReference>
<keyword evidence="2" id="KW-1185">Reference proteome</keyword>
<dbReference type="HOGENOM" id="CLU_3074362_0_0_1"/>
<evidence type="ECO:0000313" key="1">
    <source>
        <dbReference type="EMBL" id="KIK15062.1"/>
    </source>
</evidence>
<protein>
    <submittedName>
        <fullName evidence="1">Uncharacterized protein</fullName>
    </submittedName>
</protein>
<gene>
    <name evidence="1" type="ORF">PISMIDRAFT_115852</name>
</gene>
<proteinExistence type="predicted"/>